<dbReference type="SUPFAM" id="SSF52402">
    <property type="entry name" value="Adenine nucleotide alpha hydrolases-like"/>
    <property type="match status" value="1"/>
</dbReference>
<sequence>MSDWVKTIVLAVDGSPNSLRAAEVALDIARERKARLIALAVVDTRVIDDFRRMLEEGHKVEHAEEELYEDANKVVNNMKKLAGERGYKLDTIVRKGIPHIEIVMFANEIGADLIVLGKGGRRGKSRLSMGNITERVIEDSTCSVLVVR</sequence>
<dbReference type="PANTHER" id="PTHR46268">
    <property type="entry name" value="STRESS RESPONSE PROTEIN NHAX"/>
    <property type="match status" value="1"/>
</dbReference>
<comment type="similarity">
    <text evidence="1">Belongs to the universal stress protein A family.</text>
</comment>
<dbReference type="PRINTS" id="PR01438">
    <property type="entry name" value="UNVRSLSTRESS"/>
</dbReference>
<dbReference type="InterPro" id="IPR014729">
    <property type="entry name" value="Rossmann-like_a/b/a_fold"/>
</dbReference>
<dbReference type="Pfam" id="PF00582">
    <property type="entry name" value="Usp"/>
    <property type="match status" value="1"/>
</dbReference>
<evidence type="ECO:0000259" key="2">
    <source>
        <dbReference type="Pfam" id="PF00582"/>
    </source>
</evidence>
<name>A0A1W9S1K5_9BACT</name>
<evidence type="ECO:0000313" key="4">
    <source>
        <dbReference type="Proteomes" id="UP000192611"/>
    </source>
</evidence>
<dbReference type="Gene3D" id="3.40.50.620">
    <property type="entry name" value="HUPs"/>
    <property type="match status" value="1"/>
</dbReference>
<reference evidence="4" key="1">
    <citation type="submission" date="2017-03" db="EMBL/GenBank/DDBJ databases">
        <title>Novel pathways for hydrocarbon cycling and metabolic interdependencies in hydrothermal sediment communities.</title>
        <authorList>
            <person name="Dombrowski N."/>
            <person name="Seitz K."/>
            <person name="Teske A."/>
            <person name="Baker B."/>
        </authorList>
    </citation>
    <scope>NUCLEOTIDE SEQUENCE [LARGE SCALE GENOMIC DNA]</scope>
</reference>
<evidence type="ECO:0000256" key="1">
    <source>
        <dbReference type="ARBA" id="ARBA00008791"/>
    </source>
</evidence>
<dbReference type="PANTHER" id="PTHR46268:SF6">
    <property type="entry name" value="UNIVERSAL STRESS PROTEIN UP12"/>
    <property type="match status" value="1"/>
</dbReference>
<comment type="caution">
    <text evidence="3">The sequence shown here is derived from an EMBL/GenBank/DDBJ whole genome shotgun (WGS) entry which is preliminary data.</text>
</comment>
<evidence type="ECO:0000313" key="3">
    <source>
        <dbReference type="EMBL" id="OQX90719.1"/>
    </source>
</evidence>
<organism evidence="3 4">
    <name type="scientific">Candidatus Coatesbacteria bacterium 4484_99</name>
    <dbReference type="NCBI Taxonomy" id="1970774"/>
    <lineage>
        <taxon>Bacteria</taxon>
        <taxon>Candidatus Coatesiibacteriota</taxon>
    </lineage>
</organism>
<dbReference type="InterPro" id="IPR006016">
    <property type="entry name" value="UspA"/>
</dbReference>
<dbReference type="CDD" id="cd00293">
    <property type="entry name" value="USP-like"/>
    <property type="match status" value="1"/>
</dbReference>
<dbReference type="AlphaFoldDB" id="A0A1W9S1K5"/>
<dbReference type="EMBL" id="NATQ01000032">
    <property type="protein sequence ID" value="OQX90719.1"/>
    <property type="molecule type" value="Genomic_DNA"/>
</dbReference>
<dbReference type="InterPro" id="IPR006015">
    <property type="entry name" value="Universal_stress_UspA"/>
</dbReference>
<proteinExistence type="inferred from homology"/>
<accession>A0A1W9S1K5</accession>
<protein>
    <recommendedName>
        <fullName evidence="2">UspA domain-containing protein</fullName>
    </recommendedName>
</protein>
<feature type="domain" description="UspA" evidence="2">
    <location>
        <begin position="6"/>
        <end position="148"/>
    </location>
</feature>
<gene>
    <name evidence="3" type="ORF">B6D57_02230</name>
</gene>
<dbReference type="Proteomes" id="UP000192611">
    <property type="component" value="Unassembled WGS sequence"/>
</dbReference>